<organism evidence="1 2">
    <name type="scientific">Paracoccidioides brasiliensis</name>
    <dbReference type="NCBI Taxonomy" id="121759"/>
    <lineage>
        <taxon>Eukaryota</taxon>
        <taxon>Fungi</taxon>
        <taxon>Dikarya</taxon>
        <taxon>Ascomycota</taxon>
        <taxon>Pezizomycotina</taxon>
        <taxon>Eurotiomycetes</taxon>
        <taxon>Eurotiomycetidae</taxon>
        <taxon>Onygenales</taxon>
        <taxon>Ajellomycetaceae</taxon>
        <taxon>Paracoccidioides</taxon>
    </lineage>
</organism>
<dbReference type="EMBL" id="LZYO01000095">
    <property type="protein sequence ID" value="ODH35405.1"/>
    <property type="molecule type" value="Genomic_DNA"/>
</dbReference>
<proteinExistence type="predicted"/>
<accession>A0A1D2JHD0</accession>
<gene>
    <name evidence="1" type="ORF">ACO22_02929</name>
</gene>
<sequence>MGTTRLPGPDGNPGDTVQASNAKVHLRHFGSGVILSSNKKQLPHSAKILLSRWKIHHRQPPLDTPPPSVSRNCLNPNPRSGRWKVMPPMFIFLTPKFYEDIPRDKALYVILIIAARPA</sequence>
<dbReference type="VEuPathDB" id="FungiDB:PADG_11268"/>
<dbReference type="AlphaFoldDB" id="A0A1D2JHD0"/>
<evidence type="ECO:0000313" key="1">
    <source>
        <dbReference type="EMBL" id="ODH35405.1"/>
    </source>
</evidence>
<protein>
    <submittedName>
        <fullName evidence="1">Uncharacterized protein</fullName>
    </submittedName>
</protein>
<evidence type="ECO:0000313" key="2">
    <source>
        <dbReference type="Proteomes" id="UP000242814"/>
    </source>
</evidence>
<dbReference type="VEuPathDB" id="FungiDB:PABG_02947"/>
<dbReference type="Proteomes" id="UP000242814">
    <property type="component" value="Unassembled WGS sequence"/>
</dbReference>
<name>A0A1D2JHD0_PARBR</name>
<reference evidence="1 2" key="1">
    <citation type="submission" date="2016-06" db="EMBL/GenBank/DDBJ databases">
        <authorList>
            <person name="Kjaerup R.B."/>
            <person name="Dalgaard T.S."/>
            <person name="Juul-Madsen H.R."/>
        </authorList>
    </citation>
    <scope>NUCLEOTIDE SEQUENCE [LARGE SCALE GENOMIC DNA]</scope>
    <source>
        <strain evidence="1 2">Pb300</strain>
    </source>
</reference>
<comment type="caution">
    <text evidence="1">The sequence shown here is derived from an EMBL/GenBank/DDBJ whole genome shotgun (WGS) entry which is preliminary data.</text>
</comment>